<dbReference type="NCBIfam" id="TIGR01391">
    <property type="entry name" value="dnaG"/>
    <property type="match status" value="1"/>
</dbReference>
<evidence type="ECO:0000256" key="13">
    <source>
        <dbReference type="PIRNR" id="PIRNR002811"/>
    </source>
</evidence>
<dbReference type="SMART" id="SM00493">
    <property type="entry name" value="TOPRIM"/>
    <property type="match status" value="1"/>
</dbReference>
<dbReference type="InterPro" id="IPR002694">
    <property type="entry name" value="Znf_CHC2"/>
</dbReference>
<dbReference type="InterPro" id="IPR013264">
    <property type="entry name" value="DNAG_N"/>
</dbReference>
<dbReference type="InterPro" id="IPR036977">
    <property type="entry name" value="DNA_primase_Znf_CHC2"/>
</dbReference>
<evidence type="ECO:0000313" key="18">
    <source>
        <dbReference type="Proteomes" id="UP000250245"/>
    </source>
</evidence>
<evidence type="ECO:0000256" key="4">
    <source>
        <dbReference type="ARBA" id="ARBA00022695"/>
    </source>
</evidence>
<evidence type="ECO:0000256" key="12">
    <source>
        <dbReference type="HAMAP-Rule" id="MF_00974"/>
    </source>
</evidence>
<dbReference type="Gene3D" id="3.90.980.10">
    <property type="entry name" value="DNA primase, catalytic core, N-terminal domain"/>
    <property type="match status" value="1"/>
</dbReference>
<keyword evidence="4 12" id="KW-0548">Nucleotidyltransferase</keyword>
<dbReference type="GeneID" id="55564399"/>
<dbReference type="PANTHER" id="PTHR30313">
    <property type="entry name" value="DNA PRIMASE"/>
    <property type="match status" value="1"/>
</dbReference>
<comment type="cofactor">
    <cofactor evidence="12 13 14">
        <name>Zn(2+)</name>
        <dbReference type="ChEBI" id="CHEBI:29105"/>
    </cofactor>
    <text evidence="12 13 14">Binds 1 zinc ion per monomer.</text>
</comment>
<keyword evidence="2 12" id="KW-0639">Primosome</keyword>
<feature type="compositionally biased region" description="Gly residues" evidence="15">
    <location>
        <begin position="472"/>
        <end position="481"/>
    </location>
</feature>
<evidence type="ECO:0000256" key="1">
    <source>
        <dbReference type="ARBA" id="ARBA00022478"/>
    </source>
</evidence>
<evidence type="ECO:0000256" key="8">
    <source>
        <dbReference type="ARBA" id="ARBA00022833"/>
    </source>
</evidence>
<dbReference type="FunFam" id="3.90.580.10:FF:000001">
    <property type="entry name" value="DNA primase"/>
    <property type="match status" value="1"/>
</dbReference>
<dbReference type="GO" id="GO:0008270">
    <property type="term" value="F:zinc ion binding"/>
    <property type="evidence" value="ECO:0007669"/>
    <property type="project" value="UniProtKB-UniRule"/>
</dbReference>
<dbReference type="Proteomes" id="UP000250245">
    <property type="component" value="Unassembled WGS sequence"/>
</dbReference>
<dbReference type="InterPro" id="IPR030846">
    <property type="entry name" value="DnaG_bac"/>
</dbReference>
<dbReference type="InterPro" id="IPR037068">
    <property type="entry name" value="DNA_primase_core_N_sf"/>
</dbReference>
<gene>
    <name evidence="12 17" type="primary">dnaG</name>
    <name evidence="17" type="ORF">NCTC11820_00454</name>
</gene>
<sequence length="692" mass="75137">MVSKFDPEDLQKVRDIPIESVVSDYVSLQRKGSSLLGLCPFHDEKTASFSVTPVRNMWHCFGCSQGGDTIDFVQLIEGLTFPEAVEFLAARAGITMHYVEGAAITKERVEPGTRQRLLECNRVAQDFFVSQLVSPEAQRARDFVEGRAFTSQDAAHFGMGYAPPGWNNLTDYLRSKGFTDQEIVTVGLGKPGQRGIYDVFRDRVMWPIKDVTGAVLGFGGRRLDDSDPQVPKYINTPESPIYHKSSVLYGLDLARPNIGKERRCVIVEGYTDVMAAHLSGITTAVATCGTAFTDEHAKQIRRFIGTSADSASSLKLPGGLPPRGGEVIFTFDGDAAGQAAALKAFRTDQDFASQAFVAVADDGLDPCDLRMQRGPGAVRDLIEGRKPLFDFVLKTIISKYDLDSPAARIEAMRATAPVLAEIRDKALRTEYVKQVSGWLGVNVRDTWYTVNEVWRRIRSQQRASSASSSQPGGLGGPGNAAGGSEKSANLGNLTGSDASGSPQVIPQTRLDPAVNTDPVWRVERDVLIAALQFPGFAAQTAFDTLDPQSFTQPTLRAIFEVIAAVGGAGEYRRLAEVAQAAGEPHPGNVALNRWAAAVKAQAGSVLVGALTNLVTRPAPLYEANQSAEETRIAAESWVQNAVESMERKGLNAQIASLKAQLRRLDSNSPEKAEVFGKLINLENRMRELNPEF</sequence>
<keyword evidence="6 12" id="KW-0479">Metal-binding</keyword>
<dbReference type="Pfam" id="PF10410">
    <property type="entry name" value="DnaB_bind"/>
    <property type="match status" value="1"/>
</dbReference>
<reference evidence="17 18" key="1">
    <citation type="submission" date="2018-06" db="EMBL/GenBank/DDBJ databases">
        <authorList>
            <consortium name="Pathogen Informatics"/>
            <person name="Doyle S."/>
        </authorList>
    </citation>
    <scope>NUCLEOTIDE SEQUENCE [LARGE SCALE GENOMIC DNA]</scope>
    <source>
        <strain evidence="17 18">NCTC11820</strain>
    </source>
</reference>
<dbReference type="GO" id="GO:0005737">
    <property type="term" value="C:cytoplasm"/>
    <property type="evidence" value="ECO:0007669"/>
    <property type="project" value="TreeGrafter"/>
</dbReference>
<dbReference type="SMART" id="SM00400">
    <property type="entry name" value="ZnF_CHCC"/>
    <property type="match status" value="1"/>
</dbReference>
<dbReference type="Pfam" id="PF08275">
    <property type="entry name" value="DNAG_N"/>
    <property type="match status" value="1"/>
</dbReference>
<dbReference type="GO" id="GO:0003677">
    <property type="term" value="F:DNA binding"/>
    <property type="evidence" value="ECO:0007669"/>
    <property type="project" value="UniProtKB-KW"/>
</dbReference>
<dbReference type="EMBL" id="UASJ01000001">
    <property type="protein sequence ID" value="SQB64123.1"/>
    <property type="molecule type" value="Genomic_DNA"/>
</dbReference>
<dbReference type="SUPFAM" id="SSF56731">
    <property type="entry name" value="DNA primase core"/>
    <property type="match status" value="1"/>
</dbReference>
<dbReference type="PIRSF" id="PIRSF002811">
    <property type="entry name" value="DnaG"/>
    <property type="match status" value="1"/>
</dbReference>
<evidence type="ECO:0000256" key="5">
    <source>
        <dbReference type="ARBA" id="ARBA00022705"/>
    </source>
</evidence>
<protein>
    <recommendedName>
        <fullName evidence="12 13">DNA primase</fullName>
        <ecNumber evidence="12">2.7.7.101</ecNumber>
    </recommendedName>
</protein>
<feature type="zinc finger region" description="CHC2-type" evidence="12 14">
    <location>
        <begin position="39"/>
        <end position="63"/>
    </location>
</feature>
<evidence type="ECO:0000256" key="3">
    <source>
        <dbReference type="ARBA" id="ARBA00022679"/>
    </source>
</evidence>
<comment type="subunit">
    <text evidence="12">Monomer. Interacts with DnaB.</text>
</comment>
<dbReference type="InterPro" id="IPR019475">
    <property type="entry name" value="DNA_primase_DnaB-bd"/>
</dbReference>
<dbReference type="CDD" id="cd03364">
    <property type="entry name" value="TOPRIM_DnaG_primases"/>
    <property type="match status" value="1"/>
</dbReference>
<evidence type="ECO:0000256" key="15">
    <source>
        <dbReference type="SAM" id="MobiDB-lite"/>
    </source>
</evidence>
<organism evidence="17 18">
    <name type="scientific">Mobiluncus curtisii</name>
    <dbReference type="NCBI Taxonomy" id="2051"/>
    <lineage>
        <taxon>Bacteria</taxon>
        <taxon>Bacillati</taxon>
        <taxon>Actinomycetota</taxon>
        <taxon>Actinomycetes</taxon>
        <taxon>Actinomycetales</taxon>
        <taxon>Actinomycetaceae</taxon>
        <taxon>Mobiluncus</taxon>
    </lineage>
</organism>
<evidence type="ECO:0000256" key="10">
    <source>
        <dbReference type="ARBA" id="ARBA00023125"/>
    </source>
</evidence>
<keyword evidence="3 12" id="KW-0808">Transferase</keyword>
<dbReference type="GO" id="GO:0003899">
    <property type="term" value="F:DNA-directed RNA polymerase activity"/>
    <property type="evidence" value="ECO:0007669"/>
    <property type="project" value="UniProtKB-UniRule"/>
</dbReference>
<dbReference type="RefSeq" id="WP_004008234.1">
    <property type="nucleotide sequence ID" value="NZ_CP068112.1"/>
</dbReference>
<evidence type="ECO:0000256" key="2">
    <source>
        <dbReference type="ARBA" id="ARBA00022515"/>
    </source>
</evidence>
<comment type="catalytic activity">
    <reaction evidence="12">
        <text>ssDNA + n NTP = ssDNA/pppN(pN)n-1 hybrid + (n-1) diphosphate.</text>
        <dbReference type="EC" id="2.7.7.101"/>
    </reaction>
</comment>
<feature type="compositionally biased region" description="Low complexity" evidence="15">
    <location>
        <begin position="460"/>
        <end position="471"/>
    </location>
</feature>
<keyword evidence="1 12" id="KW-0240">DNA-directed RNA polymerase</keyword>
<dbReference type="Pfam" id="PF13662">
    <property type="entry name" value="Toprim_4"/>
    <property type="match status" value="1"/>
</dbReference>
<evidence type="ECO:0000256" key="7">
    <source>
        <dbReference type="ARBA" id="ARBA00022771"/>
    </source>
</evidence>
<dbReference type="Gene3D" id="3.40.1360.10">
    <property type="match status" value="1"/>
</dbReference>
<dbReference type="InterPro" id="IPR050219">
    <property type="entry name" value="DnaG_primase"/>
</dbReference>
<evidence type="ECO:0000313" key="17">
    <source>
        <dbReference type="EMBL" id="SQB64123.1"/>
    </source>
</evidence>
<comment type="function">
    <text evidence="12 13">RNA polymerase that catalyzes the synthesis of short RNA molecules used as primers for DNA polymerase during DNA replication.</text>
</comment>
<accession>A0A2X2YMF2</accession>
<comment type="domain">
    <text evidence="12">Contains an N-terminal zinc-binding domain, a central core domain that contains the primase activity, and a C-terminal DnaB-binding domain.</text>
</comment>
<dbReference type="GO" id="GO:1990077">
    <property type="term" value="C:primosome complex"/>
    <property type="evidence" value="ECO:0007669"/>
    <property type="project" value="UniProtKB-KW"/>
</dbReference>
<evidence type="ECO:0000256" key="9">
    <source>
        <dbReference type="ARBA" id="ARBA00022842"/>
    </source>
</evidence>
<dbReference type="InterPro" id="IPR006295">
    <property type="entry name" value="DNA_primase_DnaG"/>
</dbReference>
<dbReference type="InterPro" id="IPR034151">
    <property type="entry name" value="TOPRIM_DnaG_bac"/>
</dbReference>
<dbReference type="GO" id="GO:0006269">
    <property type="term" value="P:DNA replication, synthesis of primer"/>
    <property type="evidence" value="ECO:0007669"/>
    <property type="project" value="UniProtKB-UniRule"/>
</dbReference>
<dbReference type="PANTHER" id="PTHR30313:SF2">
    <property type="entry name" value="DNA PRIMASE"/>
    <property type="match status" value="1"/>
</dbReference>
<evidence type="ECO:0000256" key="6">
    <source>
        <dbReference type="ARBA" id="ARBA00022723"/>
    </source>
</evidence>
<dbReference type="PROSITE" id="PS50880">
    <property type="entry name" value="TOPRIM"/>
    <property type="match status" value="1"/>
</dbReference>
<dbReference type="OMA" id="LMWPIRD"/>
<dbReference type="GO" id="GO:0000428">
    <property type="term" value="C:DNA-directed RNA polymerase complex"/>
    <property type="evidence" value="ECO:0007669"/>
    <property type="project" value="UniProtKB-KW"/>
</dbReference>
<feature type="domain" description="Toprim" evidence="16">
    <location>
        <begin position="262"/>
        <end position="363"/>
    </location>
</feature>
<keyword evidence="8 12" id="KW-0862">Zinc</keyword>
<evidence type="ECO:0000256" key="11">
    <source>
        <dbReference type="ARBA" id="ARBA00023163"/>
    </source>
</evidence>
<keyword evidence="5 12" id="KW-0235">DNA replication</keyword>
<comment type="similarity">
    <text evidence="12 13">Belongs to the DnaG primase family.</text>
</comment>
<evidence type="ECO:0000259" key="16">
    <source>
        <dbReference type="PROSITE" id="PS50880"/>
    </source>
</evidence>
<dbReference type="Gene3D" id="3.90.580.10">
    <property type="entry name" value="Zinc finger, CHC2-type domain"/>
    <property type="match status" value="1"/>
</dbReference>
<evidence type="ECO:0000256" key="14">
    <source>
        <dbReference type="PIRSR" id="PIRSR002811-1"/>
    </source>
</evidence>
<dbReference type="Pfam" id="PF01807">
    <property type="entry name" value="Zn_ribbon_DnaG"/>
    <property type="match status" value="1"/>
</dbReference>
<dbReference type="SUPFAM" id="SSF57783">
    <property type="entry name" value="Zinc beta-ribbon"/>
    <property type="match status" value="1"/>
</dbReference>
<keyword evidence="9" id="KW-0460">Magnesium</keyword>
<feature type="compositionally biased region" description="Polar residues" evidence="15">
    <location>
        <begin position="486"/>
        <end position="506"/>
    </location>
</feature>
<dbReference type="HAMAP" id="MF_00974">
    <property type="entry name" value="DNA_primase_DnaG"/>
    <property type="match status" value="1"/>
</dbReference>
<dbReference type="EC" id="2.7.7.101" evidence="12"/>
<keyword evidence="11 12" id="KW-0804">Transcription</keyword>
<proteinExistence type="inferred from homology"/>
<keyword evidence="10 12" id="KW-0238">DNA-binding</keyword>
<name>A0A2X2YMF2_9ACTO</name>
<dbReference type="AlphaFoldDB" id="A0A2X2YMF2"/>
<feature type="region of interest" description="Disordered" evidence="15">
    <location>
        <begin position="460"/>
        <end position="510"/>
    </location>
</feature>
<keyword evidence="7 12" id="KW-0863">Zinc-finger</keyword>
<dbReference type="InterPro" id="IPR006171">
    <property type="entry name" value="TOPRIM_dom"/>
</dbReference>